<dbReference type="Gene3D" id="1.10.10.10">
    <property type="entry name" value="Winged helix-like DNA-binding domain superfamily/Winged helix DNA-binding domain"/>
    <property type="match status" value="1"/>
</dbReference>
<gene>
    <name evidence="6" type="ORF">RB548_18980</name>
</gene>
<name>A0ABZ2B932_9HYPH</name>
<keyword evidence="4" id="KW-0804">Transcription</keyword>
<evidence type="ECO:0000313" key="7">
    <source>
        <dbReference type="Proteomes" id="UP001432360"/>
    </source>
</evidence>
<reference evidence="6" key="1">
    <citation type="submission" date="2023-08" db="EMBL/GenBank/DDBJ databases">
        <title>Complete genome sequence of Sinorhizobium chiapanecum ITTG S70 isolated from Acaciella angustissima nodules in Chiapas-Mexico.</title>
        <authorList>
            <person name="Rincon-Rosales R."/>
            <person name="Rogel M.A."/>
            <person name="Rincon-Medina C.I."/>
            <person name="Guerrero G."/>
            <person name="Manzano-Gomez L.A."/>
            <person name="Lopez-Lopez A."/>
            <person name="Rincon Molina F.A."/>
            <person name="Martinez-Romero E."/>
        </authorList>
    </citation>
    <scope>NUCLEOTIDE SEQUENCE</scope>
    <source>
        <strain evidence="6">ITTG S70</strain>
    </source>
</reference>
<keyword evidence="7" id="KW-1185">Reference proteome</keyword>
<protein>
    <submittedName>
        <fullName evidence="6">LysR substrate-binding domain-containing protein</fullName>
    </submittedName>
</protein>
<keyword evidence="2" id="KW-0805">Transcription regulation</keyword>
<accession>A0ABZ2B932</accession>
<dbReference type="InterPro" id="IPR005119">
    <property type="entry name" value="LysR_subst-bd"/>
</dbReference>
<dbReference type="Proteomes" id="UP001432360">
    <property type="component" value="Chromosome"/>
</dbReference>
<sequence>MERRRFATALVQEQLTGLLVAGLRKKLPPLTGMTVFEAAARLLSFTRAAAELGVTQAAVSRQIHLLEEAFGFPLFRRLHRRIELTEKGRLLSSATTSAFNLIADTVSDITKDESSGELAISATVAFSQFWLLPKISAFSRAYPQVKLRIITQDKSADVESDDIDLAIRYGNGMWPDGQAEFLFDDEIFPVCSPEYFREIGEISTLAELVQYPLIANDTDDPTWTGWNEWLAAFSVEGPRRSTGLRCSFYTEAIYAALNGQGIALGWKRLVEDLLNQNRLVRLTDASISTRNGYFVVLPRRQKKKEHAELLVRWLKTSSGAS</sequence>
<evidence type="ECO:0000256" key="2">
    <source>
        <dbReference type="ARBA" id="ARBA00023015"/>
    </source>
</evidence>
<dbReference type="SUPFAM" id="SSF46785">
    <property type="entry name" value="Winged helix' DNA-binding domain"/>
    <property type="match status" value="1"/>
</dbReference>
<dbReference type="InterPro" id="IPR036388">
    <property type="entry name" value="WH-like_DNA-bd_sf"/>
</dbReference>
<dbReference type="Pfam" id="PF00126">
    <property type="entry name" value="HTH_1"/>
    <property type="match status" value="1"/>
</dbReference>
<dbReference type="InterPro" id="IPR000847">
    <property type="entry name" value="LysR_HTH_N"/>
</dbReference>
<dbReference type="EMBL" id="CP133148">
    <property type="protein sequence ID" value="WVT03538.1"/>
    <property type="molecule type" value="Genomic_DNA"/>
</dbReference>
<comment type="similarity">
    <text evidence="1">Belongs to the LysR transcriptional regulatory family.</text>
</comment>
<dbReference type="InterPro" id="IPR036390">
    <property type="entry name" value="WH_DNA-bd_sf"/>
</dbReference>
<dbReference type="PRINTS" id="PR00039">
    <property type="entry name" value="HTHLYSR"/>
</dbReference>
<proteinExistence type="inferred from homology"/>
<evidence type="ECO:0000313" key="6">
    <source>
        <dbReference type="EMBL" id="WVT03538.1"/>
    </source>
</evidence>
<evidence type="ECO:0000256" key="4">
    <source>
        <dbReference type="ARBA" id="ARBA00023163"/>
    </source>
</evidence>
<organism evidence="6 7">
    <name type="scientific">Sinorhizobium chiapasense</name>
    <dbReference type="NCBI Taxonomy" id="501572"/>
    <lineage>
        <taxon>Bacteria</taxon>
        <taxon>Pseudomonadati</taxon>
        <taxon>Pseudomonadota</taxon>
        <taxon>Alphaproteobacteria</taxon>
        <taxon>Hyphomicrobiales</taxon>
        <taxon>Rhizobiaceae</taxon>
        <taxon>Sinorhizobium/Ensifer group</taxon>
        <taxon>Sinorhizobium</taxon>
    </lineage>
</organism>
<dbReference type="PROSITE" id="PS50931">
    <property type="entry name" value="HTH_LYSR"/>
    <property type="match status" value="1"/>
</dbReference>
<dbReference type="CDD" id="cd08432">
    <property type="entry name" value="PBP2_GcdR_TrpI_HvrB_AmpR_like"/>
    <property type="match status" value="1"/>
</dbReference>
<feature type="domain" description="HTH lysR-type" evidence="5">
    <location>
        <begin position="28"/>
        <end position="85"/>
    </location>
</feature>
<evidence type="ECO:0000256" key="1">
    <source>
        <dbReference type="ARBA" id="ARBA00009437"/>
    </source>
</evidence>
<dbReference type="Gene3D" id="3.40.190.10">
    <property type="entry name" value="Periplasmic binding protein-like II"/>
    <property type="match status" value="2"/>
</dbReference>
<dbReference type="PANTHER" id="PTHR30537">
    <property type="entry name" value="HTH-TYPE TRANSCRIPTIONAL REGULATOR"/>
    <property type="match status" value="1"/>
</dbReference>
<evidence type="ECO:0000259" key="5">
    <source>
        <dbReference type="PROSITE" id="PS50931"/>
    </source>
</evidence>
<dbReference type="Pfam" id="PF03466">
    <property type="entry name" value="LysR_substrate"/>
    <property type="match status" value="1"/>
</dbReference>
<dbReference type="RefSeq" id="WP_331372751.1">
    <property type="nucleotide sequence ID" value="NZ_CP133148.1"/>
</dbReference>
<evidence type="ECO:0000256" key="3">
    <source>
        <dbReference type="ARBA" id="ARBA00023125"/>
    </source>
</evidence>
<keyword evidence="3" id="KW-0238">DNA-binding</keyword>
<dbReference type="SUPFAM" id="SSF53850">
    <property type="entry name" value="Periplasmic binding protein-like II"/>
    <property type="match status" value="1"/>
</dbReference>
<dbReference type="InterPro" id="IPR058163">
    <property type="entry name" value="LysR-type_TF_proteobact-type"/>
</dbReference>
<dbReference type="PANTHER" id="PTHR30537:SF5">
    <property type="entry name" value="HTH-TYPE TRANSCRIPTIONAL ACTIVATOR TTDR-RELATED"/>
    <property type="match status" value="1"/>
</dbReference>